<evidence type="ECO:0000313" key="1">
    <source>
        <dbReference type="EMBL" id="CEH14940.1"/>
    </source>
</evidence>
<name>A0A0P1BG03_9BASI</name>
<evidence type="ECO:0000313" key="2">
    <source>
        <dbReference type="Proteomes" id="UP000054845"/>
    </source>
</evidence>
<reference evidence="2" key="1">
    <citation type="submission" date="2014-09" db="EMBL/GenBank/DDBJ databases">
        <authorList>
            <person name="Sharma Rahul"/>
            <person name="Thines Marco"/>
        </authorList>
    </citation>
    <scope>NUCLEOTIDE SEQUENCE [LARGE SCALE GENOMIC DNA]</scope>
</reference>
<proteinExistence type="predicted"/>
<keyword evidence="2" id="KW-1185">Reference proteome</keyword>
<accession>A0A0P1BG03</accession>
<dbReference type="AlphaFoldDB" id="A0A0P1BG03"/>
<dbReference type="EMBL" id="CCYA01000250">
    <property type="protein sequence ID" value="CEH14940.1"/>
    <property type="molecule type" value="Genomic_DNA"/>
</dbReference>
<dbReference type="Proteomes" id="UP000054845">
    <property type="component" value="Unassembled WGS sequence"/>
</dbReference>
<sequence>MAAGRSAGLDAEATDPLLDAVQRVTTAMRTYMSLMPPREPPTAWQSDPSTLHDFLFQLELIFQRDGIDDDTRRIAYALSRTSGPARDTAFQALANCGSYSVGQTASEVTPEWLKTWDAFAGRLCIDFGPR</sequence>
<organism evidence="1 2">
    <name type="scientific">Ceraceosorus bombacis</name>
    <dbReference type="NCBI Taxonomy" id="401625"/>
    <lineage>
        <taxon>Eukaryota</taxon>
        <taxon>Fungi</taxon>
        <taxon>Dikarya</taxon>
        <taxon>Basidiomycota</taxon>
        <taxon>Ustilaginomycotina</taxon>
        <taxon>Exobasidiomycetes</taxon>
        <taxon>Ceraceosorales</taxon>
        <taxon>Ceraceosoraceae</taxon>
        <taxon>Ceraceosorus</taxon>
    </lineage>
</organism>
<protein>
    <submittedName>
        <fullName evidence="1">Uncharacterized protein</fullName>
    </submittedName>
</protein>